<dbReference type="EMBL" id="JANBUO010001046">
    <property type="protein sequence ID" value="KAJ2800120.1"/>
    <property type="molecule type" value="Genomic_DNA"/>
</dbReference>
<feature type="compositionally biased region" description="Polar residues" evidence="1">
    <location>
        <begin position="42"/>
        <end position="59"/>
    </location>
</feature>
<accession>A0A9W8HTS8</accession>
<feature type="compositionally biased region" description="Basic residues" evidence="1">
    <location>
        <begin position="97"/>
        <end position="112"/>
    </location>
</feature>
<organism evidence="2 3">
    <name type="scientific">Coemansia guatemalensis</name>
    <dbReference type="NCBI Taxonomy" id="2761395"/>
    <lineage>
        <taxon>Eukaryota</taxon>
        <taxon>Fungi</taxon>
        <taxon>Fungi incertae sedis</taxon>
        <taxon>Zoopagomycota</taxon>
        <taxon>Kickxellomycotina</taxon>
        <taxon>Kickxellomycetes</taxon>
        <taxon>Kickxellales</taxon>
        <taxon>Kickxellaceae</taxon>
        <taxon>Coemansia</taxon>
    </lineage>
</organism>
<evidence type="ECO:0000313" key="3">
    <source>
        <dbReference type="Proteomes" id="UP001140094"/>
    </source>
</evidence>
<dbReference type="OrthoDB" id="5527353at2759"/>
<reference evidence="2" key="1">
    <citation type="submission" date="2022-07" db="EMBL/GenBank/DDBJ databases">
        <title>Phylogenomic reconstructions and comparative analyses of Kickxellomycotina fungi.</title>
        <authorList>
            <person name="Reynolds N.K."/>
            <person name="Stajich J.E."/>
            <person name="Barry K."/>
            <person name="Grigoriev I.V."/>
            <person name="Crous P."/>
            <person name="Smith M.E."/>
        </authorList>
    </citation>
    <scope>NUCLEOTIDE SEQUENCE</scope>
    <source>
        <strain evidence="2">NRRL 1565</strain>
    </source>
</reference>
<gene>
    <name evidence="2" type="ORF">H4R20_004180</name>
</gene>
<dbReference type="Proteomes" id="UP001140094">
    <property type="component" value="Unassembled WGS sequence"/>
</dbReference>
<dbReference type="AlphaFoldDB" id="A0A9W8HTS8"/>
<feature type="region of interest" description="Disordered" evidence="1">
    <location>
        <begin position="1"/>
        <end position="174"/>
    </location>
</feature>
<proteinExistence type="predicted"/>
<evidence type="ECO:0000313" key="2">
    <source>
        <dbReference type="EMBL" id="KAJ2800120.1"/>
    </source>
</evidence>
<feature type="compositionally biased region" description="Basic residues" evidence="1">
    <location>
        <begin position="134"/>
        <end position="158"/>
    </location>
</feature>
<sequence>MSRTSTTDTDRSGVESAEPGRCESPLLPMGQRPVYRVDPDRLSQQLGHGSSRQSQQSMLRKSYAIPEDEADTSAAAEKDDDRAAAAAAKKGAAGGRPRYHMPRPPRLPRSRSQRVPTTGAQPSPPRDLSSRFKSACRRLNPRRLAKSTHHHNHHHHHRDGAGAGHANANSPRAS</sequence>
<feature type="compositionally biased region" description="Low complexity" evidence="1">
    <location>
        <begin position="164"/>
        <end position="174"/>
    </location>
</feature>
<comment type="caution">
    <text evidence="2">The sequence shown here is derived from an EMBL/GenBank/DDBJ whole genome shotgun (WGS) entry which is preliminary data.</text>
</comment>
<name>A0A9W8HTS8_9FUNG</name>
<evidence type="ECO:0000256" key="1">
    <source>
        <dbReference type="SAM" id="MobiDB-lite"/>
    </source>
</evidence>
<feature type="non-terminal residue" evidence="2">
    <location>
        <position position="174"/>
    </location>
</feature>
<keyword evidence="3" id="KW-1185">Reference proteome</keyword>
<feature type="compositionally biased region" description="Basic and acidic residues" evidence="1">
    <location>
        <begin position="8"/>
        <end position="21"/>
    </location>
</feature>
<protein>
    <submittedName>
        <fullName evidence="2">Uncharacterized protein</fullName>
    </submittedName>
</protein>